<evidence type="ECO:0000313" key="6">
    <source>
        <dbReference type="Proteomes" id="UP000604765"/>
    </source>
</evidence>
<feature type="coiled-coil region" evidence="4">
    <location>
        <begin position="545"/>
        <end position="572"/>
    </location>
</feature>
<keyword evidence="6" id="KW-1185">Reference proteome</keyword>
<dbReference type="RefSeq" id="WP_203629917.1">
    <property type="nucleotide sequence ID" value="NZ_BNJR01000012.1"/>
</dbReference>
<comment type="similarity">
    <text evidence="1">Belongs to the SMC family. SbcC subfamily.</text>
</comment>
<feature type="coiled-coil region" evidence="4">
    <location>
        <begin position="777"/>
        <end position="833"/>
    </location>
</feature>
<evidence type="ECO:0000256" key="4">
    <source>
        <dbReference type="SAM" id="Coils"/>
    </source>
</evidence>
<protein>
    <recommendedName>
        <fullName evidence="3">Nuclease SbcCD subunit C</fullName>
    </recommendedName>
</protein>
<comment type="caution">
    <text evidence="5">The sequence shown here is derived from an EMBL/GenBank/DDBJ whole genome shotgun (WGS) entry which is preliminary data.</text>
</comment>
<dbReference type="Pfam" id="PF13558">
    <property type="entry name" value="SbcC_Walker_B"/>
    <property type="match status" value="1"/>
</dbReference>
<gene>
    <name evidence="5" type="primary">sbcC</name>
    <name evidence="5" type="ORF">YK48G_13200</name>
</gene>
<dbReference type="SUPFAM" id="SSF52540">
    <property type="entry name" value="P-loop containing nucleoside triphosphate hydrolases"/>
    <property type="match status" value="1"/>
</dbReference>
<dbReference type="EMBL" id="BNJR01000012">
    <property type="protein sequence ID" value="GHP13895.1"/>
    <property type="molecule type" value="Genomic_DNA"/>
</dbReference>
<organism evidence="5 6">
    <name type="scientific">Lentilactobacillus fungorum</name>
    <dbReference type="NCBI Taxonomy" id="2201250"/>
    <lineage>
        <taxon>Bacteria</taxon>
        <taxon>Bacillati</taxon>
        <taxon>Bacillota</taxon>
        <taxon>Bacilli</taxon>
        <taxon>Lactobacillales</taxon>
        <taxon>Lactobacillaceae</taxon>
        <taxon>Lentilactobacillus</taxon>
    </lineage>
</organism>
<name>A0ABQ3VYB9_9LACO</name>
<keyword evidence="4" id="KW-0175">Coiled coil</keyword>
<feature type="coiled-coil region" evidence="4">
    <location>
        <begin position="408"/>
        <end position="500"/>
    </location>
</feature>
<dbReference type="InterPro" id="IPR027417">
    <property type="entry name" value="P-loop_NTPase"/>
</dbReference>
<feature type="coiled-coil region" evidence="4">
    <location>
        <begin position="646"/>
        <end position="715"/>
    </location>
</feature>
<feature type="coiled-coil region" evidence="4">
    <location>
        <begin position="234"/>
        <end position="349"/>
    </location>
</feature>
<dbReference type="PANTHER" id="PTHR32114:SF2">
    <property type="entry name" value="ABC TRANSPORTER ABCH.3"/>
    <property type="match status" value="1"/>
</dbReference>
<evidence type="ECO:0000256" key="1">
    <source>
        <dbReference type="ARBA" id="ARBA00006930"/>
    </source>
</evidence>
<proteinExistence type="inferred from homology"/>
<reference evidence="5 6" key="1">
    <citation type="journal article" date="2021" name="Int. J. Syst. Evol. Microbiol.">
        <title>Lentilactobacillus fungorum sp. nov., isolated from spent mushroom substrates.</title>
        <authorList>
            <person name="Tohno M."/>
            <person name="Tanizawa Y."/>
            <person name="Kojima Y."/>
            <person name="Sakamoto M."/>
            <person name="Ohkuma M."/>
            <person name="Kobayashi H."/>
        </authorList>
    </citation>
    <scope>NUCLEOTIDE SEQUENCE [LARGE SCALE GENOMIC DNA]</scope>
    <source>
        <strain evidence="5 6">YK48G</strain>
    </source>
</reference>
<evidence type="ECO:0000256" key="3">
    <source>
        <dbReference type="ARBA" id="ARBA00013368"/>
    </source>
</evidence>
<dbReference type="Pfam" id="PF13555">
    <property type="entry name" value="AAA_29"/>
    <property type="match status" value="1"/>
</dbReference>
<dbReference type="Proteomes" id="UP000604765">
    <property type="component" value="Unassembled WGS sequence"/>
</dbReference>
<dbReference type="Gene3D" id="3.40.50.300">
    <property type="entry name" value="P-loop containing nucleotide triphosphate hydrolases"/>
    <property type="match status" value="2"/>
</dbReference>
<accession>A0ABQ3VYB9</accession>
<sequence length="1045" mass="117422">MKPLKLKMQNFGPYANETIDFTALDKTPVFLISGNTGSGKTTIFDAITFALFGYSITNERDPQSLRSDFADLDSPTEVELTFEHQGKTYVINRQPKQLLNRKQGDGQILYKAKGRLRFYEGDKKVNETTKIQEIGNKIEQILQLNREQFVQIVLLPQGDFRKFLAADSHDKEALLRKIFHTDLYSRWSEALKDQLKSQRNDFKQWQRTIEDNLAAIQWVEAPADIANQPTEDQIAALKQQQKHAKAVLDDLDSQFKQLNAAITKQTTQMATDKQMNQQIHDLSRQRQQLKELTAEKPRFTKLADQIGQLKWAKDLKNSHDRFQEIQSDLQGYQEKLAKLQQQLTSQQADQTQAIQAKAKLADQQDHQTKLNKELPILTKQRENFQKVANLQLIVNQATAKCNSKAQQLQTQRETIATLTKQADQISQALKQIDGLKEQQYQLQHKQDLIQNETNQLDQLKASQQDNQQLAAKINQSQAALATFEQAVAEDQKTYDDLRNDWLRNQIKNLADQLIPGTPCPVCGSTDHPAPAKVATATRPVSDSALKRAQQKLQTTQAQKSGQEAELRNQQAQFTKQTKQFQQRLVDFAAKLKQQQLIEVSTTQLAELDEALTNQATQTTRQSAAVKQQLAELASQADKQNHIQQQLSTLTTNSEQLAQALDAAKADQATKIGQLKALQAELPTNFKNQAELDRYIARLKAEINQYNKAVETNQVALTKIGNQLASTKATIAQINQSVDSSKATRNQIQATLTAAIQQQFGANDWAPFVGLLQQLPHLATAQKQLDDYHQQMRDLTVTIQTNQKQVGNHQLVDIDEENKALDQLNQKSGDIQKQRADQTDRYISNRNVLNTITKSFKNIQTQQKQFTELEQLVSTVSGNNDAKLGLERYVLRAQLAEILNVANEHLKQLSSGRYHLLLHKESGTYQRDTGLEIDVYDDTVGETRSVHTLSGGESFIVALSLALALGEVIQNEAGGISIDTLFVDEGFGSLDQDSLATAMAALENIESSNRTIGIISHVTMLQDSIPYQIRVRAVGQGKSEVSVVGV</sequence>
<evidence type="ECO:0000256" key="2">
    <source>
        <dbReference type="ARBA" id="ARBA00011322"/>
    </source>
</evidence>
<dbReference type="PANTHER" id="PTHR32114">
    <property type="entry name" value="ABC TRANSPORTER ABCH.3"/>
    <property type="match status" value="1"/>
</dbReference>
<comment type="subunit">
    <text evidence="2">Heterodimer of SbcC and SbcD.</text>
</comment>
<evidence type="ECO:0000313" key="5">
    <source>
        <dbReference type="EMBL" id="GHP13895.1"/>
    </source>
</evidence>